<feature type="transmembrane region" description="Helical" evidence="1">
    <location>
        <begin position="86"/>
        <end position="110"/>
    </location>
</feature>
<proteinExistence type="predicted"/>
<feature type="transmembrane region" description="Helical" evidence="1">
    <location>
        <begin position="157"/>
        <end position="178"/>
    </location>
</feature>
<dbReference type="AlphaFoldDB" id="G8C2T6"/>
<keyword evidence="1" id="KW-0812">Transmembrane</keyword>
<accession>G8C2T6</accession>
<gene>
    <name evidence="2" type="ORF">MHM_01160</name>
</gene>
<dbReference type="HOGENOM" id="CLU_1169631_0_0_14"/>
<name>G8C2T6_9MOLU</name>
<evidence type="ECO:0000313" key="2">
    <source>
        <dbReference type="EMBL" id="CCE66634.1"/>
    </source>
</evidence>
<dbReference type="KEGG" id="mhb:MHM_01160"/>
<evidence type="ECO:0000256" key="1">
    <source>
        <dbReference type="SAM" id="Phobius"/>
    </source>
</evidence>
<protein>
    <submittedName>
        <fullName evidence="2">Uncharacterized protein</fullName>
    </submittedName>
</protein>
<reference evidence="2" key="2">
    <citation type="submission" date="2011-11" db="EMBL/GenBank/DDBJ databases">
        <authorList>
            <person name="Barker E."/>
        </authorList>
    </citation>
    <scope>NUCLEOTIDE SEQUENCE</scope>
    <source>
        <strain evidence="2">Birmingham 1</strain>
    </source>
</reference>
<organism evidence="2">
    <name type="scientific">Candidatus Mycoplasma haematominutum 'Birmingham 1'</name>
    <dbReference type="NCBI Taxonomy" id="1116213"/>
    <lineage>
        <taxon>Bacteria</taxon>
        <taxon>Bacillati</taxon>
        <taxon>Mycoplasmatota</taxon>
        <taxon>Mollicutes</taxon>
        <taxon>Mycoplasmataceae</taxon>
        <taxon>Mycoplasma</taxon>
    </lineage>
</organism>
<dbReference type="EMBL" id="HE613254">
    <property type="protein sequence ID" value="CCE66634.1"/>
    <property type="molecule type" value="Genomic_DNA"/>
</dbReference>
<feature type="transmembrane region" description="Helical" evidence="1">
    <location>
        <begin position="45"/>
        <end position="66"/>
    </location>
</feature>
<feature type="transmembrane region" description="Helical" evidence="1">
    <location>
        <begin position="122"/>
        <end position="145"/>
    </location>
</feature>
<keyword evidence="1" id="KW-1133">Transmembrane helix</keyword>
<sequence length="249" mass="28888">MHLLKYWVLTLKSFASWFNSFFLASPAPGGGLVELIETPKSNVVYLRWLFGATTYFSIAGLFFWILGLSSIHMSQHMKDKNIVSKIFFFATPTVWKHYVIGITGGFFNILRKATYIGEKCFIFFNMGLIASSFANLALSLSTINLSSNLKNQRLRYICLPLCFPALGSIASFLILIYLQIEAEEEKIREWAFKHPMMGKLAIRYFEWQERREGKKHRFKPKTIEFMTLKKKPKTLLDYMNQIESYALNP</sequence>
<reference evidence="2" key="1">
    <citation type="submission" date="2011-11" db="EMBL/GenBank/DDBJ databases">
        <title>Complete genome sequence of Candidatus Mycoplasma haemominutum.</title>
        <authorList>
            <person name="Barker E.N."/>
            <person name="Darby A.C."/>
            <person name="Helps C.R."/>
            <person name="Peters I.R."/>
            <person name="Hughes M.A."/>
            <person name="Radford A.D."/>
            <person name="Novacco M."/>
            <person name="Boretti F."/>
            <person name="Hofmann-Lehmann R."/>
            <person name="Tasker S."/>
        </authorList>
    </citation>
    <scope>NUCLEOTIDE SEQUENCE</scope>
    <source>
        <strain evidence="2">Birmingham 1</strain>
    </source>
</reference>
<dbReference type="PATRIC" id="fig|1116213.3.peg.126"/>
<keyword evidence="1" id="KW-0472">Membrane</keyword>